<dbReference type="AlphaFoldDB" id="A0AAJ8BQ28"/>
<feature type="region of interest" description="Disordered" evidence="1">
    <location>
        <begin position="1"/>
        <end position="41"/>
    </location>
</feature>
<organism evidence="2">
    <name type="scientific">Aspergillus niger</name>
    <dbReference type="NCBI Taxonomy" id="5061"/>
    <lineage>
        <taxon>Eukaryota</taxon>
        <taxon>Fungi</taxon>
        <taxon>Dikarya</taxon>
        <taxon>Ascomycota</taxon>
        <taxon>Pezizomycotina</taxon>
        <taxon>Eurotiomycetes</taxon>
        <taxon>Eurotiomycetidae</taxon>
        <taxon>Eurotiales</taxon>
        <taxon>Aspergillaceae</taxon>
        <taxon>Aspergillus</taxon>
        <taxon>Aspergillus subgen. Circumdati</taxon>
    </lineage>
</organism>
<name>A0AAJ8BQ28_ASPNG</name>
<gene>
    <name evidence="2" type="ORF">An12g00420</name>
</gene>
<evidence type="ECO:0000313" key="2">
    <source>
        <dbReference type="RefSeq" id="XP_059601749.1"/>
    </source>
</evidence>
<feature type="compositionally biased region" description="Basic and acidic residues" evidence="1">
    <location>
        <begin position="14"/>
        <end position="25"/>
    </location>
</feature>
<reference evidence="2" key="1">
    <citation type="submission" date="2025-02" db="EMBL/GenBank/DDBJ databases">
        <authorList>
            <consortium name="NCBI Genome Project"/>
        </authorList>
    </citation>
    <scope>NUCLEOTIDE SEQUENCE</scope>
</reference>
<dbReference type="GeneID" id="84592451"/>
<dbReference type="KEGG" id="ang:An12g00420"/>
<accession>A0AAJ8BQ28</accession>
<dbReference type="VEuPathDB" id="FungiDB:An12g00420"/>
<protein>
    <submittedName>
        <fullName evidence="2">Uncharacterized protein</fullName>
    </submittedName>
</protein>
<dbReference type="RefSeq" id="XP_059601749.1">
    <property type="nucleotide sequence ID" value="XM_059750630.1"/>
</dbReference>
<sequence>MAVEGHSPRPGQGGERDRTYDDKGPWDANGTRRVTTRDHAGKRPHALSFWPSWSLSACAFAQVLADFVQRFGHIYESSRQAPSHGLFEKPGGFLSFIEFQVIGFSHSPSTLCERAKTMEINKENNKNKRRKTKRKECRLYCLGLFNYQKNSTRIIACDGNKDHVRLQTRRLQQSSGRSVFGWAGSDGGCIHCMALGLTPRCIGSVAASRQGRTPDRTIQFQSECLWIPRQYQYYFPNCVYTEDRRVTNTEEKKQKEEKKYCEGEDGKQKWKYPLK</sequence>
<proteinExistence type="predicted"/>
<evidence type="ECO:0000256" key="1">
    <source>
        <dbReference type="SAM" id="MobiDB-lite"/>
    </source>
</evidence>
<reference evidence="2" key="2">
    <citation type="submission" date="2025-08" db="UniProtKB">
        <authorList>
            <consortium name="RefSeq"/>
        </authorList>
    </citation>
    <scope>IDENTIFICATION</scope>
</reference>